<organism evidence="2 3">
    <name type="scientific">Paractinoplanes bogorensis</name>
    <dbReference type="NCBI Taxonomy" id="1610840"/>
    <lineage>
        <taxon>Bacteria</taxon>
        <taxon>Bacillati</taxon>
        <taxon>Actinomycetota</taxon>
        <taxon>Actinomycetes</taxon>
        <taxon>Micromonosporales</taxon>
        <taxon>Micromonosporaceae</taxon>
        <taxon>Paractinoplanes</taxon>
    </lineage>
</organism>
<keyword evidence="3" id="KW-1185">Reference proteome</keyword>
<reference evidence="2 3" key="1">
    <citation type="submission" date="2021-06" db="EMBL/GenBank/DDBJ databases">
        <title>Actinoplanes lichenicola sp. nov., and Actinoplanes ovalisporus sp. nov., isolated from lichen in Thailand.</title>
        <authorList>
            <person name="Saeng-In P."/>
            <person name="Kanchanasin P."/>
            <person name="Yuki M."/>
            <person name="Kudo T."/>
            <person name="Ohkuma M."/>
            <person name="Phongsopitanun W."/>
            <person name="Tanasupawat S."/>
        </authorList>
    </citation>
    <scope>NUCLEOTIDE SEQUENCE [LARGE SCALE GENOMIC DNA]</scope>
    <source>
        <strain evidence="2 3">NBRC 110975</strain>
    </source>
</reference>
<protein>
    <submittedName>
        <fullName evidence="2">Uncharacterized protein</fullName>
    </submittedName>
</protein>
<proteinExistence type="predicted"/>
<comment type="caution">
    <text evidence="2">The sequence shown here is derived from an EMBL/GenBank/DDBJ whole genome shotgun (WGS) entry which is preliminary data.</text>
</comment>
<keyword evidence="1" id="KW-1133">Transmembrane helix</keyword>
<name>A0ABS5YLS5_9ACTN</name>
<evidence type="ECO:0000313" key="2">
    <source>
        <dbReference type="EMBL" id="MBU2664387.1"/>
    </source>
</evidence>
<dbReference type="EMBL" id="JAHKKG010000004">
    <property type="protein sequence ID" value="MBU2664387.1"/>
    <property type="molecule type" value="Genomic_DNA"/>
</dbReference>
<gene>
    <name evidence="2" type="ORF">KOI35_12860</name>
</gene>
<evidence type="ECO:0000313" key="3">
    <source>
        <dbReference type="Proteomes" id="UP001519654"/>
    </source>
</evidence>
<keyword evidence="1" id="KW-0472">Membrane</keyword>
<dbReference type="Proteomes" id="UP001519654">
    <property type="component" value="Unassembled WGS sequence"/>
</dbReference>
<feature type="transmembrane region" description="Helical" evidence="1">
    <location>
        <begin position="40"/>
        <end position="58"/>
    </location>
</feature>
<keyword evidence="1" id="KW-0812">Transmembrane</keyword>
<dbReference type="RefSeq" id="WP_215786973.1">
    <property type="nucleotide sequence ID" value="NZ_JAHKKG010000004.1"/>
</dbReference>
<evidence type="ECO:0000256" key="1">
    <source>
        <dbReference type="SAM" id="Phobius"/>
    </source>
</evidence>
<accession>A0ABS5YLS5</accession>
<sequence>MTETDVRDVLGRATEHLSPAPDLLDRVRAGGRRRVVRRRAVLGAAVAAVVVGGGAASLRRTTPAPRGDLAGDHDLLERMREAWLTAVPDGVGEIVVHWAGTTPMGPVGVLSQRSARTGYDLQGFVETLDEGLRGLAGPLLVEPGTIAPIALAGRAGGLTVLVIVTGGRDVNLSENFTIDDHGRVDRRFVTLHGDLVFQRPEHSERYALRVGADPVPIKYSRRFVLPEEPRDVPQNVVRVMAGVPDEVIDVGQWDVSARPGYLDRYGYGRWEGPTQWHVRGRLADGRRLVVQTLALDGAARAFWMAAPDAEYPTVGYLGTPPGVDVRLGNVPVLYLRLPDRLGVVVAAQNSELLYRVREGTWLPIAGDAALIPDAATELEVRTASGRPARYPLP</sequence>